<reference evidence="1" key="1">
    <citation type="submission" date="2016-10" db="EMBL/GenBank/DDBJ databases">
        <authorList>
            <person name="de Groot N.N."/>
        </authorList>
    </citation>
    <scope>NUCLEOTIDE SEQUENCE</scope>
</reference>
<organism evidence="1">
    <name type="scientific">hydrothermal vent metagenome</name>
    <dbReference type="NCBI Taxonomy" id="652676"/>
    <lineage>
        <taxon>unclassified sequences</taxon>
        <taxon>metagenomes</taxon>
        <taxon>ecological metagenomes</taxon>
    </lineage>
</organism>
<sequence>MKKKSITTLLFLGILVSGCAIDQEEPTPIVQQKNKQKNNNSPVICQDCKQNLPKKTKPIIVCPNKTKVINYVTCYNNCTFPVTVRTKSICQKGKF</sequence>
<evidence type="ECO:0000313" key="1">
    <source>
        <dbReference type="EMBL" id="SFV74788.1"/>
    </source>
</evidence>
<dbReference type="PROSITE" id="PS51257">
    <property type="entry name" value="PROKAR_LIPOPROTEIN"/>
    <property type="match status" value="1"/>
</dbReference>
<dbReference type="AlphaFoldDB" id="A0A1W1D2K9"/>
<gene>
    <name evidence="1" type="ORF">MNB_SM-3-682</name>
</gene>
<accession>A0A1W1D2K9</accession>
<proteinExistence type="predicted"/>
<dbReference type="EMBL" id="FPHP01000004">
    <property type="protein sequence ID" value="SFV74788.1"/>
    <property type="molecule type" value="Genomic_DNA"/>
</dbReference>
<name>A0A1W1D2K9_9ZZZZ</name>
<protein>
    <submittedName>
        <fullName evidence="1">Uncharacterized protein</fullName>
    </submittedName>
</protein>